<keyword evidence="7" id="KW-0833">Ubl conjugation pathway</keyword>
<feature type="region of interest" description="Disordered" evidence="11">
    <location>
        <begin position="1"/>
        <end position="29"/>
    </location>
</feature>
<keyword evidence="10" id="KW-0862">Zinc</keyword>
<evidence type="ECO:0000256" key="6">
    <source>
        <dbReference type="ARBA" id="ARBA00022771"/>
    </source>
</evidence>
<reference evidence="13 14" key="1">
    <citation type="submission" date="2013-11" db="EMBL/GenBank/DDBJ databases">
        <title>Genome sequencing of Stegodyphus mimosarum.</title>
        <authorList>
            <person name="Bechsgaard J."/>
        </authorList>
    </citation>
    <scope>NUCLEOTIDE SEQUENCE [LARGE SCALE GENOMIC DNA]</scope>
</reference>
<dbReference type="InterPro" id="IPR003323">
    <property type="entry name" value="OTU_dom"/>
</dbReference>
<evidence type="ECO:0000256" key="3">
    <source>
        <dbReference type="ARBA" id="ARBA00012759"/>
    </source>
</evidence>
<dbReference type="OrthoDB" id="10064699at2759"/>
<proteinExistence type="inferred from homology"/>
<dbReference type="GO" id="GO:0071947">
    <property type="term" value="P:protein deubiquitination involved in ubiquitin-dependent protein catabolic process"/>
    <property type="evidence" value="ECO:0007669"/>
    <property type="project" value="TreeGrafter"/>
</dbReference>
<dbReference type="InterPro" id="IPR051346">
    <property type="entry name" value="OTU_Deubiquitinase"/>
</dbReference>
<evidence type="ECO:0000313" key="13">
    <source>
        <dbReference type="EMBL" id="KFM71630.1"/>
    </source>
</evidence>
<dbReference type="PROSITE" id="PS50802">
    <property type="entry name" value="OTU"/>
    <property type="match status" value="1"/>
</dbReference>
<evidence type="ECO:0000256" key="1">
    <source>
        <dbReference type="ARBA" id="ARBA00000707"/>
    </source>
</evidence>
<evidence type="ECO:0000313" key="14">
    <source>
        <dbReference type="Proteomes" id="UP000054359"/>
    </source>
</evidence>
<evidence type="ECO:0000256" key="4">
    <source>
        <dbReference type="ARBA" id="ARBA00022670"/>
    </source>
</evidence>
<dbReference type="GO" id="GO:0008270">
    <property type="term" value="F:zinc ion binding"/>
    <property type="evidence" value="ECO:0007669"/>
    <property type="project" value="UniProtKB-KW"/>
</dbReference>
<dbReference type="PANTHER" id="PTHR13367">
    <property type="entry name" value="UBIQUITIN THIOESTERASE"/>
    <property type="match status" value="1"/>
</dbReference>
<evidence type="ECO:0000256" key="10">
    <source>
        <dbReference type="ARBA" id="ARBA00022833"/>
    </source>
</evidence>
<accession>A0A087U2P1</accession>
<name>A0A087U2P1_STEMI</name>
<organism evidence="13 14">
    <name type="scientific">Stegodyphus mimosarum</name>
    <name type="common">African social velvet spider</name>
    <dbReference type="NCBI Taxonomy" id="407821"/>
    <lineage>
        <taxon>Eukaryota</taxon>
        <taxon>Metazoa</taxon>
        <taxon>Ecdysozoa</taxon>
        <taxon>Arthropoda</taxon>
        <taxon>Chelicerata</taxon>
        <taxon>Arachnida</taxon>
        <taxon>Araneae</taxon>
        <taxon>Araneomorphae</taxon>
        <taxon>Entelegynae</taxon>
        <taxon>Eresoidea</taxon>
        <taxon>Eresidae</taxon>
        <taxon>Stegodyphus</taxon>
    </lineage>
</organism>
<evidence type="ECO:0000256" key="2">
    <source>
        <dbReference type="ARBA" id="ARBA00005865"/>
    </source>
</evidence>
<keyword evidence="5" id="KW-0479">Metal-binding</keyword>
<keyword evidence="8" id="KW-0378">Hydrolase</keyword>
<evidence type="ECO:0000256" key="8">
    <source>
        <dbReference type="ARBA" id="ARBA00022801"/>
    </source>
</evidence>
<keyword evidence="6" id="KW-0863">Zinc-finger</keyword>
<keyword evidence="14" id="KW-1185">Reference proteome</keyword>
<keyword evidence="4" id="KW-0645">Protease</keyword>
<dbReference type="PANTHER" id="PTHR13367:SF27">
    <property type="entry name" value="OTU DOMAIN-CONTAINING PROTEIN"/>
    <property type="match status" value="1"/>
</dbReference>
<feature type="compositionally biased region" description="Polar residues" evidence="11">
    <location>
        <begin position="20"/>
        <end position="29"/>
    </location>
</feature>
<dbReference type="GO" id="GO:0070530">
    <property type="term" value="F:K63-linked polyubiquitin modification-dependent protein binding"/>
    <property type="evidence" value="ECO:0007669"/>
    <property type="project" value="TreeGrafter"/>
</dbReference>
<feature type="non-terminal residue" evidence="13">
    <location>
        <position position="175"/>
    </location>
</feature>
<comment type="similarity">
    <text evidence="2">Belongs to the peptidase C64 family.</text>
</comment>
<dbReference type="STRING" id="407821.A0A087U2P1"/>
<keyword evidence="9" id="KW-0788">Thiol protease</keyword>
<comment type="catalytic activity">
    <reaction evidence="1">
        <text>Thiol-dependent hydrolysis of ester, thioester, amide, peptide and isopeptide bonds formed by the C-terminal Gly of ubiquitin (a 76-residue protein attached to proteins as an intracellular targeting signal).</text>
        <dbReference type="EC" id="3.4.19.12"/>
    </reaction>
</comment>
<sequence length="175" mass="19595">MKGILPGEVPPSENERISSHGRTLSSTNHSYKTAFENGTAESTTHSRPPLKKLAAFELDDGKKLSRGISRATDNFSLVSKARKEIAEDFDVSDQSIKPSCLKLEIPEYTFSLPDFSQFSENLREYLLRDLIETSTLVSLEQAGRLNWWHSRKISRKLWPLSTTGDGNCLLHAASL</sequence>
<evidence type="ECO:0000256" key="11">
    <source>
        <dbReference type="SAM" id="MobiDB-lite"/>
    </source>
</evidence>
<feature type="domain" description="OTU" evidence="12">
    <location>
        <begin position="157"/>
        <end position="175"/>
    </location>
</feature>
<dbReference type="GO" id="GO:0071108">
    <property type="term" value="P:protein K48-linked deubiquitination"/>
    <property type="evidence" value="ECO:0007669"/>
    <property type="project" value="TreeGrafter"/>
</dbReference>
<gene>
    <name evidence="13" type="ORF">X975_22432</name>
</gene>
<dbReference type="GO" id="GO:0035871">
    <property type="term" value="P:protein K11-linked deubiquitination"/>
    <property type="evidence" value="ECO:0007669"/>
    <property type="project" value="TreeGrafter"/>
</dbReference>
<evidence type="ECO:0000256" key="7">
    <source>
        <dbReference type="ARBA" id="ARBA00022786"/>
    </source>
</evidence>
<evidence type="ECO:0000256" key="5">
    <source>
        <dbReference type="ARBA" id="ARBA00022723"/>
    </source>
</evidence>
<evidence type="ECO:0000256" key="9">
    <source>
        <dbReference type="ARBA" id="ARBA00022807"/>
    </source>
</evidence>
<protein>
    <recommendedName>
        <fullName evidence="3">ubiquitinyl hydrolase 1</fullName>
        <ecNumber evidence="3">3.4.19.12</ecNumber>
    </recommendedName>
</protein>
<dbReference type="GO" id="GO:0070536">
    <property type="term" value="P:protein K63-linked deubiquitination"/>
    <property type="evidence" value="ECO:0007669"/>
    <property type="project" value="TreeGrafter"/>
</dbReference>
<dbReference type="AlphaFoldDB" id="A0A087U2P1"/>
<evidence type="ECO:0000259" key="12">
    <source>
        <dbReference type="PROSITE" id="PS50802"/>
    </source>
</evidence>
<dbReference type="Proteomes" id="UP000054359">
    <property type="component" value="Unassembled WGS sequence"/>
</dbReference>
<dbReference type="GO" id="GO:0004843">
    <property type="term" value="F:cysteine-type deubiquitinase activity"/>
    <property type="evidence" value="ECO:0007669"/>
    <property type="project" value="UniProtKB-EC"/>
</dbReference>
<dbReference type="GO" id="GO:0005737">
    <property type="term" value="C:cytoplasm"/>
    <property type="evidence" value="ECO:0007669"/>
    <property type="project" value="TreeGrafter"/>
</dbReference>
<dbReference type="EC" id="3.4.19.12" evidence="3"/>
<dbReference type="EMBL" id="KK117872">
    <property type="protein sequence ID" value="KFM71630.1"/>
    <property type="molecule type" value="Genomic_DNA"/>
</dbReference>
<dbReference type="GO" id="GO:0005634">
    <property type="term" value="C:nucleus"/>
    <property type="evidence" value="ECO:0007669"/>
    <property type="project" value="TreeGrafter"/>
</dbReference>